<evidence type="ECO:0000256" key="5">
    <source>
        <dbReference type="PROSITE-ProRule" id="PRU00070"/>
    </source>
</evidence>
<feature type="DNA-binding region" description="DM" evidence="5">
    <location>
        <begin position="116"/>
        <end position="160"/>
    </location>
</feature>
<evidence type="ECO:0000256" key="2">
    <source>
        <dbReference type="ARBA" id="ARBA00022833"/>
    </source>
</evidence>
<sequence>MSSSDDSSSRKSSECHRFFGYGKRIPKDVKRHCGMCRQHGVVVETRGHICQFKNCECDKCKLVRKRRSIMSTQIRLRREQDKRFQRTTIASEADVVPSNGVFESEKRDDISLCYFCQKCKNHGVLMWKKDHKRSCEYANCRCEQCDLIDTRRALDRHIKNSKDMKTVNSSDCSSSSSSEEYSSGSDSNSGPLPFSAMPISMACNTETIPLLPIPDIPLLKTPMDASGSLLLPGLASTLFPPSTLNSSFLPLSSLLYGGLLPNTSSDFLVSNVLNALSPFEIQLLLASIGSSNDNSACLNY</sequence>
<keyword evidence="4 5" id="KW-0539">Nucleus</keyword>
<dbReference type="Gene3D" id="4.10.1040.10">
    <property type="entry name" value="DM DNA-binding domain"/>
    <property type="match status" value="2"/>
</dbReference>
<name>A0A7I4Z0D9_HAECO</name>
<comment type="subcellular location">
    <subcellularLocation>
        <location evidence="5">Nucleus</location>
    </subcellularLocation>
</comment>
<keyword evidence="2 5" id="KW-0862">Zinc</keyword>
<reference evidence="9" key="1">
    <citation type="submission" date="2020-12" db="UniProtKB">
        <authorList>
            <consortium name="WormBaseParasite"/>
        </authorList>
    </citation>
    <scope>IDENTIFICATION</scope>
    <source>
        <strain evidence="9">MHco3</strain>
    </source>
</reference>
<dbReference type="Proteomes" id="UP000025227">
    <property type="component" value="Unplaced"/>
</dbReference>
<evidence type="ECO:0000256" key="6">
    <source>
        <dbReference type="SAM" id="MobiDB-lite"/>
    </source>
</evidence>
<accession>A0A7I4Z0D9</accession>
<dbReference type="PANTHER" id="PTHR12322">
    <property type="entry name" value="DOUBLESEX AND MAB-3 RELATED TRANSCRIPTION FACTOR DMRT"/>
    <property type="match status" value="1"/>
</dbReference>
<dbReference type="SMART" id="SM00301">
    <property type="entry name" value="DM"/>
    <property type="match status" value="2"/>
</dbReference>
<organism evidence="8 9">
    <name type="scientific">Haemonchus contortus</name>
    <name type="common">Barber pole worm</name>
    <dbReference type="NCBI Taxonomy" id="6289"/>
    <lineage>
        <taxon>Eukaryota</taxon>
        <taxon>Metazoa</taxon>
        <taxon>Ecdysozoa</taxon>
        <taxon>Nematoda</taxon>
        <taxon>Chromadorea</taxon>
        <taxon>Rhabditida</taxon>
        <taxon>Rhabditina</taxon>
        <taxon>Rhabditomorpha</taxon>
        <taxon>Strongyloidea</taxon>
        <taxon>Trichostrongylidae</taxon>
        <taxon>Haemonchus</taxon>
    </lineage>
</organism>
<dbReference type="PROSITE" id="PS40000">
    <property type="entry name" value="DM_1"/>
    <property type="match status" value="1"/>
</dbReference>
<feature type="domain" description="DM" evidence="7">
    <location>
        <begin position="33"/>
        <end position="78"/>
    </location>
</feature>
<dbReference type="PROSITE" id="PS50809">
    <property type="entry name" value="DM_2"/>
    <property type="match status" value="2"/>
</dbReference>
<dbReference type="InterPro" id="IPR026607">
    <property type="entry name" value="DMRT"/>
</dbReference>
<dbReference type="InterPro" id="IPR001275">
    <property type="entry name" value="DM_DNA-bd"/>
</dbReference>
<dbReference type="SUPFAM" id="SSF82927">
    <property type="entry name" value="Cysteine-rich DNA binding domain, (DM domain)"/>
    <property type="match status" value="2"/>
</dbReference>
<feature type="DNA-binding region" description="DM" evidence="5">
    <location>
        <begin position="33"/>
        <end position="78"/>
    </location>
</feature>
<feature type="region of interest" description="Disordered" evidence="6">
    <location>
        <begin position="164"/>
        <end position="189"/>
    </location>
</feature>
<keyword evidence="3 5" id="KW-0238">DNA-binding</keyword>
<dbReference type="AlphaFoldDB" id="A0A7I4Z0D9"/>
<dbReference type="OrthoDB" id="6162476at2759"/>
<evidence type="ECO:0000256" key="3">
    <source>
        <dbReference type="ARBA" id="ARBA00023125"/>
    </source>
</evidence>
<dbReference type="Pfam" id="PF00751">
    <property type="entry name" value="DM"/>
    <property type="match status" value="2"/>
</dbReference>
<evidence type="ECO:0000256" key="1">
    <source>
        <dbReference type="ARBA" id="ARBA00022723"/>
    </source>
</evidence>
<feature type="compositionally biased region" description="Low complexity" evidence="6">
    <location>
        <begin position="168"/>
        <end position="189"/>
    </location>
</feature>
<protein>
    <submittedName>
        <fullName evidence="9">DM domain-containing protein</fullName>
    </submittedName>
</protein>
<dbReference type="GO" id="GO:0007548">
    <property type="term" value="P:sex differentiation"/>
    <property type="evidence" value="ECO:0007669"/>
    <property type="project" value="TreeGrafter"/>
</dbReference>
<evidence type="ECO:0000259" key="7">
    <source>
        <dbReference type="PROSITE" id="PS50809"/>
    </source>
</evidence>
<evidence type="ECO:0000313" key="8">
    <source>
        <dbReference type="Proteomes" id="UP000025227"/>
    </source>
</evidence>
<dbReference type="InterPro" id="IPR036407">
    <property type="entry name" value="DM_DNA-bd_sf"/>
</dbReference>
<dbReference type="GO" id="GO:0000981">
    <property type="term" value="F:DNA-binding transcription factor activity, RNA polymerase II-specific"/>
    <property type="evidence" value="ECO:0007669"/>
    <property type="project" value="TreeGrafter"/>
</dbReference>
<evidence type="ECO:0000256" key="4">
    <source>
        <dbReference type="ARBA" id="ARBA00023242"/>
    </source>
</evidence>
<feature type="domain" description="DM" evidence="7">
    <location>
        <begin position="116"/>
        <end position="160"/>
    </location>
</feature>
<dbReference type="WBParaSite" id="HCON_00162310-00001">
    <property type="protein sequence ID" value="HCON_00162310-00001"/>
    <property type="gene ID" value="HCON_00162310"/>
</dbReference>
<dbReference type="OMA" id="YANCRCE"/>
<dbReference type="PANTHER" id="PTHR12322:SF49">
    <property type="entry name" value="DM DOMAIN-CONTAINING PROTEIN"/>
    <property type="match status" value="1"/>
</dbReference>
<proteinExistence type="predicted"/>
<dbReference type="GO" id="GO:0005634">
    <property type="term" value="C:nucleus"/>
    <property type="evidence" value="ECO:0007669"/>
    <property type="project" value="UniProtKB-SubCell"/>
</dbReference>
<keyword evidence="1 5" id="KW-0479">Metal-binding</keyword>
<keyword evidence="8" id="KW-1185">Reference proteome</keyword>
<dbReference type="GO" id="GO:0000978">
    <property type="term" value="F:RNA polymerase II cis-regulatory region sequence-specific DNA binding"/>
    <property type="evidence" value="ECO:0007669"/>
    <property type="project" value="TreeGrafter"/>
</dbReference>
<evidence type="ECO:0000313" key="9">
    <source>
        <dbReference type="WBParaSite" id="HCON_00162310-00001"/>
    </source>
</evidence>
<dbReference type="GO" id="GO:0046872">
    <property type="term" value="F:metal ion binding"/>
    <property type="evidence" value="ECO:0007669"/>
    <property type="project" value="UniProtKB-KW"/>
</dbReference>